<evidence type="ECO:0000256" key="2">
    <source>
        <dbReference type="ARBA" id="ARBA00022692"/>
    </source>
</evidence>
<organism evidence="7 8">
    <name type="scientific">Phialemonium atrogriseum</name>
    <dbReference type="NCBI Taxonomy" id="1093897"/>
    <lineage>
        <taxon>Eukaryota</taxon>
        <taxon>Fungi</taxon>
        <taxon>Dikarya</taxon>
        <taxon>Ascomycota</taxon>
        <taxon>Pezizomycotina</taxon>
        <taxon>Sordariomycetes</taxon>
        <taxon>Sordariomycetidae</taxon>
        <taxon>Cephalothecales</taxon>
        <taxon>Cephalothecaceae</taxon>
        <taxon>Phialemonium</taxon>
    </lineage>
</organism>
<keyword evidence="4 6" id="KW-0472">Membrane</keyword>
<evidence type="ECO:0000256" key="6">
    <source>
        <dbReference type="SAM" id="Phobius"/>
    </source>
</evidence>
<dbReference type="PIRSF" id="PIRSF006060">
    <property type="entry name" value="AA_transporter"/>
    <property type="match status" value="1"/>
</dbReference>
<dbReference type="RefSeq" id="XP_060282056.1">
    <property type="nucleotide sequence ID" value="XM_060421958.1"/>
</dbReference>
<dbReference type="FunFam" id="1.20.1740.10:FF:000042">
    <property type="entry name" value="Similar to amino acid transporter"/>
    <property type="match status" value="1"/>
</dbReference>
<evidence type="ECO:0000313" key="7">
    <source>
        <dbReference type="EMBL" id="KAK1765843.1"/>
    </source>
</evidence>
<feature type="transmembrane region" description="Helical" evidence="6">
    <location>
        <begin position="203"/>
        <end position="228"/>
    </location>
</feature>
<keyword evidence="3 6" id="KW-1133">Transmembrane helix</keyword>
<accession>A0AAJ0BYN0</accession>
<dbReference type="EMBL" id="MU839013">
    <property type="protein sequence ID" value="KAK1765843.1"/>
    <property type="molecule type" value="Genomic_DNA"/>
</dbReference>
<protein>
    <submittedName>
        <fullName evidence="7">Amino acid transporter</fullName>
    </submittedName>
</protein>
<feature type="transmembrane region" description="Helical" evidence="6">
    <location>
        <begin position="349"/>
        <end position="371"/>
    </location>
</feature>
<feature type="transmembrane region" description="Helical" evidence="6">
    <location>
        <begin position="457"/>
        <end position="475"/>
    </location>
</feature>
<dbReference type="GO" id="GO:0016020">
    <property type="term" value="C:membrane"/>
    <property type="evidence" value="ECO:0007669"/>
    <property type="project" value="UniProtKB-SubCell"/>
</dbReference>
<keyword evidence="2 6" id="KW-0812">Transmembrane</keyword>
<evidence type="ECO:0000256" key="5">
    <source>
        <dbReference type="SAM" id="MobiDB-lite"/>
    </source>
</evidence>
<feature type="transmembrane region" description="Helical" evidence="6">
    <location>
        <begin position="53"/>
        <end position="73"/>
    </location>
</feature>
<dbReference type="Pfam" id="PF13520">
    <property type="entry name" value="AA_permease_2"/>
    <property type="match status" value="1"/>
</dbReference>
<dbReference type="AlphaFoldDB" id="A0AAJ0BYN0"/>
<dbReference type="GO" id="GO:0015179">
    <property type="term" value="F:L-amino acid transmembrane transporter activity"/>
    <property type="evidence" value="ECO:0007669"/>
    <property type="project" value="TreeGrafter"/>
</dbReference>
<dbReference type="Gene3D" id="1.20.1740.10">
    <property type="entry name" value="Amino acid/polyamine transporter I"/>
    <property type="match status" value="1"/>
</dbReference>
<feature type="region of interest" description="Disordered" evidence="5">
    <location>
        <begin position="1"/>
        <end position="45"/>
    </location>
</feature>
<sequence>MTSSHDSEDGPHRPLLAGSPQQEAYGGAVAAGGRSATPPTPDRLERGGTFTRNLGALEAFGIVISIVIGSGVFTSPGSIDANVPSPGMALVTWLVGGVLAWTGASTLAELGTAIPGQGGVQPYLQYIFGDVFGFLAAWTWVVAVMPATLAILSIVFVESIFSAAGVTDQAGRIEHKLLSVFILVVISVANSISTKASTRLNNFFVLTKFVTISAIVLAGIVVVIVQVLSPSRDDVGGRDWFTRPWFGYRKSVTPGGGEIDWNDLGQWEIFGHYSAALYGALWAYSGWDKAIYISDELSAPERQLPLAINSALPVIIVCFITSNAAYYILLPWDVVSTTDSVAVTAITRLLGSAFGILSAVLICLVVAGSLLGNSFVAGRMAVAASHKAWLPGVFGLLGHVGTRVIYQDAPEDPSDWTRSPKTSRSDAPINAIILSTILSALYILFGNFRALLTFNGLGEYSFFFLTVLGAIILRYREPGLKRPYKPVLLVPAVFAVVSGFVVARGAIFAPVQAIVLVLVWALGLLFYWARKQWATVRAARRPHPD</sequence>
<feature type="transmembrane region" description="Helical" evidence="6">
    <location>
        <begin position="513"/>
        <end position="530"/>
    </location>
</feature>
<feature type="transmembrane region" description="Helical" evidence="6">
    <location>
        <begin position="427"/>
        <end position="445"/>
    </location>
</feature>
<feature type="transmembrane region" description="Helical" evidence="6">
    <location>
        <begin position="178"/>
        <end position="197"/>
    </location>
</feature>
<evidence type="ECO:0000313" key="8">
    <source>
        <dbReference type="Proteomes" id="UP001244011"/>
    </source>
</evidence>
<comment type="subcellular location">
    <subcellularLocation>
        <location evidence="1">Membrane</location>
        <topology evidence="1">Multi-pass membrane protein</topology>
    </subcellularLocation>
</comment>
<feature type="transmembrane region" description="Helical" evidence="6">
    <location>
        <begin position="306"/>
        <end position="329"/>
    </location>
</feature>
<dbReference type="InterPro" id="IPR002293">
    <property type="entry name" value="AA/rel_permease1"/>
</dbReference>
<gene>
    <name evidence="7" type="ORF">QBC33DRAFT_118255</name>
</gene>
<evidence type="ECO:0000256" key="3">
    <source>
        <dbReference type="ARBA" id="ARBA00022989"/>
    </source>
</evidence>
<dbReference type="InterPro" id="IPR050598">
    <property type="entry name" value="AminoAcid_Transporter"/>
</dbReference>
<feature type="transmembrane region" description="Helical" evidence="6">
    <location>
        <begin position="487"/>
        <end position="507"/>
    </location>
</feature>
<feature type="compositionally biased region" description="Basic and acidic residues" evidence="5">
    <location>
        <begin position="1"/>
        <end position="12"/>
    </location>
</feature>
<comment type="caution">
    <text evidence="7">The sequence shown here is derived from an EMBL/GenBank/DDBJ whole genome shotgun (WGS) entry which is preliminary data.</text>
</comment>
<proteinExistence type="predicted"/>
<dbReference type="Proteomes" id="UP001244011">
    <property type="component" value="Unassembled WGS sequence"/>
</dbReference>
<name>A0AAJ0BYN0_9PEZI</name>
<evidence type="ECO:0000256" key="4">
    <source>
        <dbReference type="ARBA" id="ARBA00023136"/>
    </source>
</evidence>
<feature type="transmembrane region" description="Helical" evidence="6">
    <location>
        <begin position="93"/>
        <end position="111"/>
    </location>
</feature>
<evidence type="ECO:0000256" key="1">
    <source>
        <dbReference type="ARBA" id="ARBA00004141"/>
    </source>
</evidence>
<dbReference type="GeneID" id="85305145"/>
<reference evidence="7" key="1">
    <citation type="submission" date="2023-06" db="EMBL/GenBank/DDBJ databases">
        <title>Genome-scale phylogeny and comparative genomics of the fungal order Sordariales.</title>
        <authorList>
            <consortium name="Lawrence Berkeley National Laboratory"/>
            <person name="Hensen N."/>
            <person name="Bonometti L."/>
            <person name="Westerberg I."/>
            <person name="Brannstrom I.O."/>
            <person name="Guillou S."/>
            <person name="Cros-Aarteil S."/>
            <person name="Calhoun S."/>
            <person name="Haridas S."/>
            <person name="Kuo A."/>
            <person name="Mondo S."/>
            <person name="Pangilinan J."/>
            <person name="Riley R."/>
            <person name="Labutti K."/>
            <person name="Andreopoulos B."/>
            <person name="Lipzen A."/>
            <person name="Chen C."/>
            <person name="Yanf M."/>
            <person name="Daum C."/>
            <person name="Ng V."/>
            <person name="Clum A."/>
            <person name="Steindorff A."/>
            <person name="Ohm R."/>
            <person name="Martin F."/>
            <person name="Silar P."/>
            <person name="Natvig D."/>
            <person name="Lalanne C."/>
            <person name="Gautier V."/>
            <person name="Ament-Velasquez S.L."/>
            <person name="Kruys A."/>
            <person name="Hutchinson M.I."/>
            <person name="Powell A.J."/>
            <person name="Barry K."/>
            <person name="Miller A.N."/>
            <person name="Grigoriev I.V."/>
            <person name="Debuchy R."/>
            <person name="Gladieux P."/>
            <person name="Thoren M.H."/>
            <person name="Johannesson H."/>
        </authorList>
    </citation>
    <scope>NUCLEOTIDE SEQUENCE</scope>
    <source>
        <strain evidence="7">8032-3</strain>
    </source>
</reference>
<dbReference type="PANTHER" id="PTHR11785">
    <property type="entry name" value="AMINO ACID TRANSPORTER"/>
    <property type="match status" value="1"/>
</dbReference>
<dbReference type="PANTHER" id="PTHR11785:SF402">
    <property type="entry name" value="AMINO ACID TRANSPORTER (EUROFUNG)"/>
    <property type="match status" value="1"/>
</dbReference>
<keyword evidence="8" id="KW-1185">Reference proteome</keyword>